<dbReference type="Proteomes" id="UP001642487">
    <property type="component" value="Chromosome 7"/>
</dbReference>
<proteinExistence type="predicted"/>
<reference evidence="1 2" key="1">
    <citation type="submission" date="2024-03" db="EMBL/GenBank/DDBJ databases">
        <authorList>
            <person name="Gkanogiannis A."/>
            <person name="Becerra Lopez-Lavalle L."/>
        </authorList>
    </citation>
    <scope>NUCLEOTIDE SEQUENCE [LARGE SCALE GENOMIC DNA]</scope>
</reference>
<feature type="non-terminal residue" evidence="1">
    <location>
        <position position="56"/>
    </location>
</feature>
<dbReference type="EMBL" id="OZ021741">
    <property type="protein sequence ID" value="CAK9326877.1"/>
    <property type="molecule type" value="Genomic_DNA"/>
</dbReference>
<evidence type="ECO:0000313" key="1">
    <source>
        <dbReference type="EMBL" id="CAK9326877.1"/>
    </source>
</evidence>
<sequence length="56" mass="6016">VLAKGGKAACRFLLAYVQKGGFISYKPIPMHHPVWIMGIDTQQPLSGVAGFAFALL</sequence>
<evidence type="ECO:0000313" key="2">
    <source>
        <dbReference type="Proteomes" id="UP001642487"/>
    </source>
</evidence>
<keyword evidence="2" id="KW-1185">Reference proteome</keyword>
<gene>
    <name evidence="1" type="ORF">CITCOLO1_LOCUS19240</name>
</gene>
<protein>
    <submittedName>
        <fullName evidence="1">Uncharacterized protein</fullName>
    </submittedName>
</protein>
<organism evidence="1 2">
    <name type="scientific">Citrullus colocynthis</name>
    <name type="common">colocynth</name>
    <dbReference type="NCBI Taxonomy" id="252529"/>
    <lineage>
        <taxon>Eukaryota</taxon>
        <taxon>Viridiplantae</taxon>
        <taxon>Streptophyta</taxon>
        <taxon>Embryophyta</taxon>
        <taxon>Tracheophyta</taxon>
        <taxon>Spermatophyta</taxon>
        <taxon>Magnoliopsida</taxon>
        <taxon>eudicotyledons</taxon>
        <taxon>Gunneridae</taxon>
        <taxon>Pentapetalae</taxon>
        <taxon>rosids</taxon>
        <taxon>fabids</taxon>
        <taxon>Cucurbitales</taxon>
        <taxon>Cucurbitaceae</taxon>
        <taxon>Benincaseae</taxon>
        <taxon>Citrullus</taxon>
    </lineage>
</organism>
<feature type="non-terminal residue" evidence="1">
    <location>
        <position position="1"/>
    </location>
</feature>
<name>A0ABP0Z421_9ROSI</name>
<accession>A0ABP0Z421</accession>